<keyword evidence="2" id="KW-1185">Reference proteome</keyword>
<reference evidence="1" key="1">
    <citation type="journal article" date="2014" name="Int. J. Syst. Evol. Microbiol.">
        <title>Complete genome sequence of Corynebacterium casei LMG S-19264T (=DSM 44701T), isolated from a smear-ripened cheese.</title>
        <authorList>
            <consortium name="US DOE Joint Genome Institute (JGI-PGF)"/>
            <person name="Walter F."/>
            <person name="Albersmeier A."/>
            <person name="Kalinowski J."/>
            <person name="Ruckert C."/>
        </authorList>
    </citation>
    <scope>NUCLEOTIDE SEQUENCE</scope>
    <source>
        <strain evidence="1">CGMCC 1.12408</strain>
    </source>
</reference>
<proteinExistence type="predicted"/>
<protein>
    <submittedName>
        <fullName evidence="1">Uncharacterized protein</fullName>
    </submittedName>
</protein>
<comment type="caution">
    <text evidence="1">The sequence shown here is derived from an EMBL/GenBank/DDBJ whole genome shotgun (WGS) entry which is preliminary data.</text>
</comment>
<dbReference type="Proteomes" id="UP000613512">
    <property type="component" value="Unassembled WGS sequence"/>
</dbReference>
<gene>
    <name evidence="1" type="ORF">GCM10008025_18160</name>
</gene>
<reference evidence="1" key="2">
    <citation type="submission" date="2020-09" db="EMBL/GenBank/DDBJ databases">
        <authorList>
            <person name="Sun Q."/>
            <person name="Zhou Y."/>
        </authorList>
    </citation>
    <scope>NUCLEOTIDE SEQUENCE</scope>
    <source>
        <strain evidence="1">CGMCC 1.12408</strain>
    </source>
</reference>
<dbReference type="AlphaFoldDB" id="A0A916RWY9"/>
<name>A0A916RWY9_9BACI</name>
<accession>A0A916RWY9</accession>
<dbReference type="RefSeq" id="WP_188384370.1">
    <property type="nucleotide sequence ID" value="NZ_BMEY01000008.1"/>
</dbReference>
<organism evidence="1 2">
    <name type="scientific">Ornithinibacillus halotolerans</name>
    <dbReference type="NCBI Taxonomy" id="1274357"/>
    <lineage>
        <taxon>Bacteria</taxon>
        <taxon>Bacillati</taxon>
        <taxon>Bacillota</taxon>
        <taxon>Bacilli</taxon>
        <taxon>Bacillales</taxon>
        <taxon>Bacillaceae</taxon>
        <taxon>Ornithinibacillus</taxon>
    </lineage>
</organism>
<evidence type="ECO:0000313" key="2">
    <source>
        <dbReference type="Proteomes" id="UP000613512"/>
    </source>
</evidence>
<dbReference type="EMBL" id="BMEY01000008">
    <property type="protein sequence ID" value="GGA74807.1"/>
    <property type="molecule type" value="Genomic_DNA"/>
</dbReference>
<sequence>MKLIRLLNWSLEVDVGKTKEFYEKDIELCKCLYCKNYMEAVKYIDPSIIEVFTALGINPSKPSHLSEFGEMENGLRLYIGSYHLVGNLIEGEYCTDSDWTDTNTSIIGNFTFGLGKELVFVHDELPRPVLQLDFEARIYWVLNEKPED</sequence>
<evidence type="ECO:0000313" key="1">
    <source>
        <dbReference type="EMBL" id="GGA74807.1"/>
    </source>
</evidence>